<evidence type="ECO:0000256" key="1">
    <source>
        <dbReference type="SAM" id="Coils"/>
    </source>
</evidence>
<accession>A0ABU3BXU7</accession>
<keyword evidence="1" id="KW-0175">Coiled coil</keyword>
<name>A0ABU3BXU7_9GAMM</name>
<organism evidence="2 3">
    <name type="scientific">Spectribacter hydrogenoxidans</name>
    <dbReference type="NCBI Taxonomy" id="3075608"/>
    <lineage>
        <taxon>Bacteria</taxon>
        <taxon>Pseudomonadati</taxon>
        <taxon>Pseudomonadota</taxon>
        <taxon>Gammaproteobacteria</taxon>
        <taxon>Salinisphaerales</taxon>
        <taxon>Salinisphaeraceae</taxon>
        <taxon>Spectribacter</taxon>
    </lineage>
</organism>
<dbReference type="Proteomes" id="UP001251857">
    <property type="component" value="Unassembled WGS sequence"/>
</dbReference>
<protein>
    <submittedName>
        <fullName evidence="2">Uncharacterized protein</fullName>
    </submittedName>
</protein>
<reference evidence="2 3" key="1">
    <citation type="submission" date="2023-09" db="EMBL/GenBank/DDBJ databases">
        <authorList>
            <person name="Rey-Velasco X."/>
        </authorList>
    </citation>
    <scope>NUCLEOTIDE SEQUENCE [LARGE SCALE GENOMIC DNA]</scope>
    <source>
        <strain evidence="2 3">W335</strain>
    </source>
</reference>
<dbReference type="EMBL" id="JAVRIB010000003">
    <property type="protein sequence ID" value="MDT0633951.1"/>
    <property type="molecule type" value="Genomic_DNA"/>
</dbReference>
<proteinExistence type="predicted"/>
<gene>
    <name evidence="2" type="ORF">RM532_03160</name>
</gene>
<evidence type="ECO:0000313" key="3">
    <source>
        <dbReference type="Proteomes" id="UP001251857"/>
    </source>
</evidence>
<evidence type="ECO:0000313" key="2">
    <source>
        <dbReference type="EMBL" id="MDT0633951.1"/>
    </source>
</evidence>
<dbReference type="RefSeq" id="WP_311651685.1">
    <property type="nucleotide sequence ID" value="NZ_JAVRIB010000003.1"/>
</dbReference>
<keyword evidence="3" id="KW-1185">Reference proteome</keyword>
<comment type="caution">
    <text evidence="2">The sequence shown here is derived from an EMBL/GenBank/DDBJ whole genome shotgun (WGS) entry which is preliminary data.</text>
</comment>
<feature type="coiled-coil region" evidence="1">
    <location>
        <begin position="78"/>
        <end position="105"/>
    </location>
</feature>
<sequence length="106" mass="12138">MLSASPVGADGNWPAEAVRDALDLFRSNRMIEGFIIGTFDRRGVTTRMPGDGGNLERDEATKYRAWAKTITYEHPHTAKALDHLAEDYERDAQRHDEDAERLDWEY</sequence>